<dbReference type="EMBL" id="DS470465">
    <property type="protein sequence ID" value="EDO29541.1"/>
    <property type="molecule type" value="Genomic_DNA"/>
</dbReference>
<name>A7T3C4_NEMVE</name>
<reference evidence="4 5" key="1">
    <citation type="journal article" date="2007" name="Science">
        <title>Sea anemone genome reveals ancestral eumetazoan gene repertoire and genomic organization.</title>
        <authorList>
            <person name="Putnam N.H."/>
            <person name="Srivastava M."/>
            <person name="Hellsten U."/>
            <person name="Dirks B."/>
            <person name="Chapman J."/>
            <person name="Salamov A."/>
            <person name="Terry A."/>
            <person name="Shapiro H."/>
            <person name="Lindquist E."/>
            <person name="Kapitonov V.V."/>
            <person name="Jurka J."/>
            <person name="Genikhovich G."/>
            <person name="Grigoriev I.V."/>
            <person name="Lucas S.M."/>
            <person name="Steele R.E."/>
            <person name="Finnerty J.R."/>
            <person name="Technau U."/>
            <person name="Martindale M.Q."/>
            <person name="Rokhsar D.S."/>
        </authorList>
    </citation>
    <scope>NUCLEOTIDE SEQUENCE [LARGE SCALE GENOMIC DNA]</scope>
    <source>
        <strain evidence="5">CH2 X CH6</strain>
    </source>
</reference>
<dbReference type="InterPro" id="IPR043536">
    <property type="entry name" value="HCF1/2"/>
</dbReference>
<keyword evidence="1" id="KW-0677">Repeat</keyword>
<gene>
    <name evidence="4" type="ORF">NEMVEDRAFT_v1g221755</name>
</gene>
<keyword evidence="5" id="KW-1185">Reference proteome</keyword>
<protein>
    <recommendedName>
        <fullName evidence="3">Host cell factor Kelch-repeats domain-containing protein</fullName>
    </recommendedName>
</protein>
<evidence type="ECO:0000313" key="5">
    <source>
        <dbReference type="Proteomes" id="UP000001593"/>
    </source>
</evidence>
<evidence type="ECO:0000256" key="1">
    <source>
        <dbReference type="ARBA" id="ARBA00022737"/>
    </source>
</evidence>
<feature type="chain" id="PRO_5002714865" description="Host cell factor Kelch-repeats domain-containing protein" evidence="2">
    <location>
        <begin position="19"/>
        <end position="168"/>
    </location>
</feature>
<proteinExistence type="predicted"/>
<feature type="signal peptide" evidence="2">
    <location>
        <begin position="1"/>
        <end position="18"/>
    </location>
</feature>
<dbReference type="eggNOG" id="KOG4698">
    <property type="taxonomic scope" value="Eukaryota"/>
</dbReference>
<evidence type="ECO:0000256" key="2">
    <source>
        <dbReference type="SAM" id="SignalP"/>
    </source>
</evidence>
<dbReference type="PANTHER" id="PTHR46003:SF1">
    <property type="entry name" value="HOST CELL FACTOR"/>
    <property type="match status" value="1"/>
</dbReference>
<dbReference type="eggNOG" id="KOG4152">
    <property type="taxonomic scope" value="Eukaryota"/>
</dbReference>
<dbReference type="InParanoid" id="A7T3C4"/>
<evidence type="ECO:0000259" key="3">
    <source>
        <dbReference type="Pfam" id="PF13854"/>
    </source>
</evidence>
<keyword evidence="2" id="KW-0732">Signal</keyword>
<dbReference type="Proteomes" id="UP000001593">
    <property type="component" value="Unassembled WGS sequence"/>
</dbReference>
<accession>A7T3C4</accession>
<evidence type="ECO:0000313" key="4">
    <source>
        <dbReference type="EMBL" id="EDO29541.1"/>
    </source>
</evidence>
<organism evidence="4 5">
    <name type="scientific">Nematostella vectensis</name>
    <name type="common">Starlet sea anemone</name>
    <dbReference type="NCBI Taxonomy" id="45351"/>
    <lineage>
        <taxon>Eukaryota</taxon>
        <taxon>Metazoa</taxon>
        <taxon>Cnidaria</taxon>
        <taxon>Anthozoa</taxon>
        <taxon>Hexacorallia</taxon>
        <taxon>Actiniaria</taxon>
        <taxon>Edwardsiidae</taxon>
        <taxon>Nematostella</taxon>
    </lineage>
</organism>
<dbReference type="HOGENOM" id="CLU_1590569_0_0_1"/>
<feature type="non-terminal residue" evidence="4">
    <location>
        <position position="1"/>
    </location>
</feature>
<dbReference type="InterPro" id="IPR059124">
    <property type="entry name" value="Kelch_HCF"/>
</dbReference>
<sequence length="168" mass="19341">MHGAGLTHLLFLPDWAVIFEIYNTEDPDCYGDLARLRGVTYMTWEKREKLHQQDEMYELQASRWEWKKLKPKPPKTAGVPPPCPRLGHSFTLIGHKAYLFAGLANDSDDPKNNIPRYLNDLYIIDVRPNSSLHWECPQTFGTIPSPRESHTCVAHTHSDGKKARLIVY</sequence>
<dbReference type="Pfam" id="PF13854">
    <property type="entry name" value="Kelch_HCF"/>
    <property type="match status" value="1"/>
</dbReference>
<dbReference type="AlphaFoldDB" id="A7T3C4"/>
<dbReference type="SUPFAM" id="SSF50965">
    <property type="entry name" value="Galactose oxidase, central domain"/>
    <property type="match status" value="1"/>
</dbReference>
<dbReference type="PANTHER" id="PTHR46003">
    <property type="entry name" value="HOST CELL FACTOR"/>
    <property type="match status" value="1"/>
</dbReference>
<dbReference type="PhylomeDB" id="A7T3C4"/>
<dbReference type="InterPro" id="IPR011043">
    <property type="entry name" value="Gal_Oxase/kelch_b-propeller"/>
</dbReference>
<dbReference type="InterPro" id="IPR015915">
    <property type="entry name" value="Kelch-typ_b-propeller"/>
</dbReference>
<feature type="domain" description="Host cell factor Kelch-repeats" evidence="3">
    <location>
        <begin position="53"/>
        <end position="168"/>
    </location>
</feature>
<dbReference type="Gene3D" id="2.120.10.80">
    <property type="entry name" value="Kelch-type beta propeller"/>
    <property type="match status" value="1"/>
</dbReference>
<dbReference type="STRING" id="45351.A7T3C4"/>